<dbReference type="AlphaFoldDB" id="A0A0G1U489"/>
<protein>
    <recommendedName>
        <fullName evidence="4">Glycosyltransferase RgtA/B/C/D-like domain-containing protein</fullName>
    </recommendedName>
</protein>
<keyword evidence="1" id="KW-0472">Membrane</keyword>
<evidence type="ECO:0000313" key="2">
    <source>
        <dbReference type="EMBL" id="KKU88874.1"/>
    </source>
</evidence>
<name>A0A0G1U489_9BACT</name>
<evidence type="ECO:0008006" key="4">
    <source>
        <dbReference type="Google" id="ProtNLM"/>
    </source>
</evidence>
<dbReference type="Proteomes" id="UP000034739">
    <property type="component" value="Unassembled WGS sequence"/>
</dbReference>
<accession>A0A0G1U489</accession>
<evidence type="ECO:0000313" key="3">
    <source>
        <dbReference type="Proteomes" id="UP000034739"/>
    </source>
</evidence>
<feature type="transmembrane region" description="Helical" evidence="1">
    <location>
        <begin position="192"/>
        <end position="210"/>
    </location>
</feature>
<comment type="caution">
    <text evidence="2">The sequence shown here is derived from an EMBL/GenBank/DDBJ whole genome shotgun (WGS) entry which is preliminary data.</text>
</comment>
<feature type="transmembrane region" description="Helical" evidence="1">
    <location>
        <begin position="7"/>
        <end position="23"/>
    </location>
</feature>
<reference evidence="2 3" key="1">
    <citation type="journal article" date="2015" name="Nature">
        <title>rRNA introns, odd ribosomes, and small enigmatic genomes across a large radiation of phyla.</title>
        <authorList>
            <person name="Brown C.T."/>
            <person name="Hug L.A."/>
            <person name="Thomas B.C."/>
            <person name="Sharon I."/>
            <person name="Castelle C.J."/>
            <person name="Singh A."/>
            <person name="Wilkins M.J."/>
            <person name="Williams K.H."/>
            <person name="Banfield J.F."/>
        </authorList>
    </citation>
    <scope>NUCLEOTIDE SEQUENCE [LARGE SCALE GENOMIC DNA]</scope>
</reference>
<keyword evidence="1" id="KW-0812">Transmembrane</keyword>
<keyword evidence="1" id="KW-1133">Transmembrane helix</keyword>
<feature type="transmembrane region" description="Helical" evidence="1">
    <location>
        <begin position="96"/>
        <end position="114"/>
    </location>
</feature>
<feature type="transmembrane region" description="Helical" evidence="1">
    <location>
        <begin position="216"/>
        <end position="236"/>
    </location>
</feature>
<dbReference type="EMBL" id="LCOY01000001">
    <property type="protein sequence ID" value="KKU88874.1"/>
    <property type="molecule type" value="Genomic_DNA"/>
</dbReference>
<proteinExistence type="predicted"/>
<evidence type="ECO:0000256" key="1">
    <source>
        <dbReference type="SAM" id="Phobius"/>
    </source>
</evidence>
<sequence>MKSEKTFELILLAIFFVFSWWLMDKSFGYDAAQHQFRIARHQIGDFGLHLSLARSFSWGDNYPPELPFFPGRPIPYHYMFDLVVGLLEKIGLRIDVAFNGLSALSFTALLYFIYKLPQIIFRKSRLLGVLSVLLFLFHSGLTFVDFLKGKSLSFALFGDVWGLPDYIHKGPFDGSLISIFFTLNVFLNQRHLIAALAISLGIVYFLLFAIKKQKQIPVTVLVSIGLLLGMMSLLPYPYHIFSKSHHCASCKTFMN</sequence>
<feature type="transmembrane region" description="Helical" evidence="1">
    <location>
        <begin position="126"/>
        <end position="146"/>
    </location>
</feature>
<organism evidence="2 3">
    <name type="scientific">Candidatus Gottesmanbacteria bacterium GW2011_GWA2_47_9</name>
    <dbReference type="NCBI Taxonomy" id="1618445"/>
    <lineage>
        <taxon>Bacteria</taxon>
        <taxon>Candidatus Gottesmaniibacteriota</taxon>
    </lineage>
</organism>
<gene>
    <name evidence="2" type="ORF">UY16_C0001G0028</name>
</gene>